<dbReference type="EMBL" id="JAJSON010000020">
    <property type="protein sequence ID" value="MCG9971906.1"/>
    <property type="molecule type" value="Genomic_DNA"/>
</dbReference>
<evidence type="ECO:0000313" key="3">
    <source>
        <dbReference type="Proteomes" id="UP001139344"/>
    </source>
</evidence>
<organism evidence="2 3">
    <name type="scientific">Christiangramia crocea</name>
    <dbReference type="NCBI Taxonomy" id="2904124"/>
    <lineage>
        <taxon>Bacteria</taxon>
        <taxon>Pseudomonadati</taxon>
        <taxon>Bacteroidota</taxon>
        <taxon>Flavobacteriia</taxon>
        <taxon>Flavobacteriales</taxon>
        <taxon>Flavobacteriaceae</taxon>
        <taxon>Christiangramia</taxon>
    </lineage>
</organism>
<dbReference type="InterPro" id="IPR006016">
    <property type="entry name" value="UspA"/>
</dbReference>
<feature type="domain" description="UspA" evidence="1">
    <location>
        <begin position="2"/>
        <end position="137"/>
    </location>
</feature>
<reference evidence="2" key="1">
    <citation type="submission" date="2021-12" db="EMBL/GenBank/DDBJ databases">
        <title>Description of Gramella crocea sp. nov., a new bacterium isolated from activated sludge.</title>
        <authorList>
            <person name="Zhang X."/>
        </authorList>
    </citation>
    <scope>NUCLEOTIDE SEQUENCE</scope>
    <source>
        <strain evidence="2">YB25</strain>
    </source>
</reference>
<dbReference type="Proteomes" id="UP001139344">
    <property type="component" value="Unassembled WGS sequence"/>
</dbReference>
<protein>
    <submittedName>
        <fullName evidence="2">Universal stress protein</fullName>
    </submittedName>
</protein>
<sequence length="271" mass="30765">MNVLILTDFSEVSDNAGRYAVDFLQNIAANFFLLNIHDFNFSKSASKSLENELVSTLEQLQNSVQDLENHTKNPEHNFNTILSSDNLINAVRKAQAEKKIDFIFIGAASQEVHQHPILGDHAYEVIRKIRCNIMAVPGGSTYIKAEKFVLPVDYSVISREKVFQHLEQAGFISQGRLTVIELDEDHHESMTKEFEWPQLSTVNGEVKTKYLKMGESQIFSEDLLKEIQGRFDMIIIIGKNLSVCDHFLHARYGLLSTLSNSLPILVIHECK</sequence>
<keyword evidence="3" id="KW-1185">Reference proteome</keyword>
<dbReference type="Gene3D" id="3.40.50.12370">
    <property type="match status" value="1"/>
</dbReference>
<accession>A0A9X1UXR2</accession>
<dbReference type="RefSeq" id="WP_240098585.1">
    <property type="nucleotide sequence ID" value="NZ_JAJSON010000020.1"/>
</dbReference>
<dbReference type="AlphaFoldDB" id="A0A9X1UXR2"/>
<evidence type="ECO:0000313" key="2">
    <source>
        <dbReference type="EMBL" id="MCG9971906.1"/>
    </source>
</evidence>
<dbReference type="Pfam" id="PF00582">
    <property type="entry name" value="Usp"/>
    <property type="match status" value="1"/>
</dbReference>
<dbReference type="SUPFAM" id="SSF52402">
    <property type="entry name" value="Adenine nucleotide alpha hydrolases-like"/>
    <property type="match status" value="1"/>
</dbReference>
<dbReference type="CDD" id="cd00293">
    <property type="entry name" value="USP-like"/>
    <property type="match status" value="1"/>
</dbReference>
<evidence type="ECO:0000259" key="1">
    <source>
        <dbReference type="Pfam" id="PF00582"/>
    </source>
</evidence>
<gene>
    <name evidence="2" type="ORF">LU635_09685</name>
</gene>
<proteinExistence type="predicted"/>
<comment type="caution">
    <text evidence="2">The sequence shown here is derived from an EMBL/GenBank/DDBJ whole genome shotgun (WGS) entry which is preliminary data.</text>
</comment>
<name>A0A9X1UXR2_9FLAO</name>